<name>A0A382LV32_9ZZZZ</name>
<protein>
    <submittedName>
        <fullName evidence="2">Uncharacterized protein</fullName>
    </submittedName>
</protein>
<feature type="region of interest" description="Disordered" evidence="1">
    <location>
        <begin position="121"/>
        <end position="206"/>
    </location>
</feature>
<organism evidence="2">
    <name type="scientific">marine metagenome</name>
    <dbReference type="NCBI Taxonomy" id="408172"/>
    <lineage>
        <taxon>unclassified sequences</taxon>
        <taxon>metagenomes</taxon>
        <taxon>ecological metagenomes</taxon>
    </lineage>
</organism>
<accession>A0A382LV32</accession>
<feature type="region of interest" description="Disordered" evidence="1">
    <location>
        <begin position="57"/>
        <end position="77"/>
    </location>
</feature>
<evidence type="ECO:0000256" key="1">
    <source>
        <dbReference type="SAM" id="MobiDB-lite"/>
    </source>
</evidence>
<feature type="region of interest" description="Disordered" evidence="1">
    <location>
        <begin position="1"/>
        <end position="24"/>
    </location>
</feature>
<proteinExistence type="predicted"/>
<feature type="compositionally biased region" description="Low complexity" evidence="1">
    <location>
        <begin position="133"/>
        <end position="145"/>
    </location>
</feature>
<feature type="compositionally biased region" description="Basic and acidic residues" evidence="1">
    <location>
        <begin position="196"/>
        <end position="205"/>
    </location>
</feature>
<dbReference type="AlphaFoldDB" id="A0A382LV32"/>
<evidence type="ECO:0000313" key="2">
    <source>
        <dbReference type="EMBL" id="SVC40604.1"/>
    </source>
</evidence>
<sequence length="268" mass="29699">ADDPKPWILTKPMPRPWRKDQKPLPMGQIAVDYNKQYPNAAKSRAAQIAAKKIARAEAEAGNNQPTTEGDMKADREAGIKWVDNPNWKRLHDIDDEMIHAYLDHKKSVKKEVRTYEYGRGSVISKGRDDDGRSVSSSQITGQTKTIGGGGTTTTNRQGHKTQHKTPRIGGLQITRNFDPSSGKQTDSSTSYKGKHRDPEDGDMVHYDLTGPGDNVDNINDLTTAHVRSGDHVIRVKKGRRGIAPSATVHHKGKEITQAMASKMMKRDS</sequence>
<feature type="non-terminal residue" evidence="2">
    <location>
        <position position="1"/>
    </location>
</feature>
<gene>
    <name evidence="2" type="ORF">METZ01_LOCUS293458</name>
</gene>
<feature type="compositionally biased region" description="Basic residues" evidence="1">
    <location>
        <begin position="157"/>
        <end position="166"/>
    </location>
</feature>
<dbReference type="EMBL" id="UINC01089472">
    <property type="protein sequence ID" value="SVC40604.1"/>
    <property type="molecule type" value="Genomic_DNA"/>
</dbReference>
<feature type="compositionally biased region" description="Polar residues" evidence="1">
    <location>
        <begin position="173"/>
        <end position="191"/>
    </location>
</feature>
<reference evidence="2" key="1">
    <citation type="submission" date="2018-05" db="EMBL/GenBank/DDBJ databases">
        <authorList>
            <person name="Lanie J.A."/>
            <person name="Ng W.-L."/>
            <person name="Kazmierczak K.M."/>
            <person name="Andrzejewski T.M."/>
            <person name="Davidsen T.M."/>
            <person name="Wayne K.J."/>
            <person name="Tettelin H."/>
            <person name="Glass J.I."/>
            <person name="Rusch D."/>
            <person name="Podicherti R."/>
            <person name="Tsui H.-C.T."/>
            <person name="Winkler M.E."/>
        </authorList>
    </citation>
    <scope>NUCLEOTIDE SEQUENCE</scope>
</reference>